<dbReference type="PANTHER" id="PTHR43432">
    <property type="entry name" value="SLR0285 PROTEIN"/>
    <property type="match status" value="1"/>
</dbReference>
<dbReference type="InterPro" id="IPR040086">
    <property type="entry name" value="MJ0683-like"/>
</dbReference>
<dbReference type="SFLD" id="SFLDS00029">
    <property type="entry name" value="Radical_SAM"/>
    <property type="match status" value="1"/>
</dbReference>
<accession>A0A934IE54</accession>
<reference evidence="6" key="1">
    <citation type="submission" date="2020-12" db="EMBL/GenBank/DDBJ databases">
        <title>Bacterial taxonomy.</title>
        <authorList>
            <person name="Pan X."/>
        </authorList>
    </citation>
    <scope>NUCLEOTIDE SEQUENCE</scope>
    <source>
        <strain evidence="6">KCTC 52957</strain>
    </source>
</reference>
<keyword evidence="7" id="KW-1185">Reference proteome</keyword>
<feature type="domain" description="Radical SAM core" evidence="5">
    <location>
        <begin position="63"/>
        <end position="303"/>
    </location>
</feature>
<dbReference type="CDD" id="cd01335">
    <property type="entry name" value="Radical_SAM"/>
    <property type="match status" value="1"/>
</dbReference>
<dbReference type="GO" id="GO:0003824">
    <property type="term" value="F:catalytic activity"/>
    <property type="evidence" value="ECO:0007669"/>
    <property type="project" value="InterPro"/>
</dbReference>
<dbReference type="InterPro" id="IPR006638">
    <property type="entry name" value="Elp3/MiaA/NifB-like_rSAM"/>
</dbReference>
<sequence>MSDSSTSRPHVRLRARASVSNPETRFDAYTRVAEDDGWTPDDDLPLLRTEVRDERPRRVITRNTSPDIGFDRSINPYRGCEHGCIYCFARPTHGYLGLSPGLDFETKLIARPDAPAVLARELGRKGYDVAPIALGTNTDPYQPIERERRIMREILEVLQAHRHPLSIATKGALVERDVDILADMAGQGLARVGISVTTLDADLARKLEPRVPSPKRRLQTIERLAKAGVEVRVMASPMIPGLTDPELESILQSARDAGAVGAAWIMLRLPYEVAGLFEDWLDRHVPLRKDKVLARLREMHGGRLYAADWGRRMRGEGLHAQLIARRFDLAVKRLGLREHLAPLRRDLFAVPLGTAAQPSLF</sequence>
<evidence type="ECO:0000256" key="4">
    <source>
        <dbReference type="SAM" id="MobiDB-lite"/>
    </source>
</evidence>
<evidence type="ECO:0000313" key="7">
    <source>
        <dbReference type="Proteomes" id="UP000642488"/>
    </source>
</evidence>
<keyword evidence="2" id="KW-0408">Iron</keyword>
<dbReference type="InterPro" id="IPR058240">
    <property type="entry name" value="rSAM_sf"/>
</dbReference>
<comment type="caution">
    <text evidence="6">The sequence shown here is derived from an EMBL/GenBank/DDBJ whole genome shotgun (WGS) entry which is preliminary data.</text>
</comment>
<dbReference type="Gene3D" id="3.80.30.30">
    <property type="match status" value="1"/>
</dbReference>
<protein>
    <submittedName>
        <fullName evidence="6">PA0069 family radical SAM protein</fullName>
    </submittedName>
</protein>
<evidence type="ECO:0000256" key="2">
    <source>
        <dbReference type="ARBA" id="ARBA00023004"/>
    </source>
</evidence>
<evidence type="ECO:0000259" key="5">
    <source>
        <dbReference type="PROSITE" id="PS51918"/>
    </source>
</evidence>
<dbReference type="InterPro" id="IPR007197">
    <property type="entry name" value="rSAM"/>
</dbReference>
<dbReference type="NCBIfam" id="NF033668">
    <property type="entry name" value="rSAM_PA0069"/>
    <property type="match status" value="1"/>
</dbReference>
<dbReference type="Proteomes" id="UP000642488">
    <property type="component" value="Unassembled WGS sequence"/>
</dbReference>
<dbReference type="PROSITE" id="PS51918">
    <property type="entry name" value="RADICAL_SAM"/>
    <property type="match status" value="1"/>
</dbReference>
<gene>
    <name evidence="6" type="ORF">ILP92_14560</name>
</gene>
<evidence type="ECO:0000256" key="3">
    <source>
        <dbReference type="ARBA" id="ARBA00023014"/>
    </source>
</evidence>
<proteinExistence type="predicted"/>
<dbReference type="AlphaFoldDB" id="A0A934IE54"/>
<evidence type="ECO:0000313" key="6">
    <source>
        <dbReference type="EMBL" id="MBJ3763971.1"/>
    </source>
</evidence>
<dbReference type="SFLD" id="SFLDG01084">
    <property type="entry name" value="Uncharacterised_Radical_SAM_Su"/>
    <property type="match status" value="1"/>
</dbReference>
<organism evidence="6 7">
    <name type="scientific">Palleronia pontilimi</name>
    <dbReference type="NCBI Taxonomy" id="1964209"/>
    <lineage>
        <taxon>Bacteria</taxon>
        <taxon>Pseudomonadati</taxon>
        <taxon>Pseudomonadota</taxon>
        <taxon>Alphaproteobacteria</taxon>
        <taxon>Rhodobacterales</taxon>
        <taxon>Roseobacteraceae</taxon>
        <taxon>Palleronia</taxon>
    </lineage>
</organism>
<name>A0A934IE54_9RHOB</name>
<keyword evidence="3" id="KW-0411">Iron-sulfur</keyword>
<keyword evidence="1" id="KW-0479">Metal-binding</keyword>
<dbReference type="EMBL" id="JAEKPD010000015">
    <property type="protein sequence ID" value="MBJ3763971.1"/>
    <property type="molecule type" value="Genomic_DNA"/>
</dbReference>
<dbReference type="Pfam" id="PF04055">
    <property type="entry name" value="Radical_SAM"/>
    <property type="match status" value="1"/>
</dbReference>
<dbReference type="RefSeq" id="WP_198917142.1">
    <property type="nucleotide sequence ID" value="NZ_JAEKPD010000015.1"/>
</dbReference>
<dbReference type="SMART" id="SM00729">
    <property type="entry name" value="Elp3"/>
    <property type="match status" value="1"/>
</dbReference>
<dbReference type="PANTHER" id="PTHR43432:SF3">
    <property type="entry name" value="SLR0285 PROTEIN"/>
    <property type="match status" value="1"/>
</dbReference>
<dbReference type="GO" id="GO:0046872">
    <property type="term" value="F:metal ion binding"/>
    <property type="evidence" value="ECO:0007669"/>
    <property type="project" value="UniProtKB-KW"/>
</dbReference>
<feature type="region of interest" description="Disordered" evidence="4">
    <location>
        <begin position="1"/>
        <end position="20"/>
    </location>
</feature>
<dbReference type="SUPFAM" id="SSF102114">
    <property type="entry name" value="Radical SAM enzymes"/>
    <property type="match status" value="1"/>
</dbReference>
<dbReference type="GO" id="GO:0051536">
    <property type="term" value="F:iron-sulfur cluster binding"/>
    <property type="evidence" value="ECO:0007669"/>
    <property type="project" value="UniProtKB-KW"/>
</dbReference>
<evidence type="ECO:0000256" key="1">
    <source>
        <dbReference type="ARBA" id="ARBA00022723"/>
    </source>
</evidence>